<gene>
    <name evidence="2" type="ORF">GK108_28075</name>
</gene>
<evidence type="ECO:0000313" key="2">
    <source>
        <dbReference type="EMBL" id="NDU98775.1"/>
    </source>
</evidence>
<sequence length="374" mass="43445">MLTERPIQPSQNPLPSVAGSTSKMAHIRQWLSRFRIRLFNWEYWPFTVVYIPVFVYYLYLAAKARSLFFFSASNPAIESGGLLGESKIDILDLISDQFKPKTLFFRQFVSINQILNRMVLAGFWFPIIAKPNQGERGWRVEKLHNEDELTEYLLTNHMDLIVQEYVDESIELGVFYYRMPGEKTGTISSIVQKEFLSITGDGQSTMLQLISQSDRAMLQLSALIERYGDHLNDVLDRKQVVQLMPIGNHCRGTKFLNANHLITPELVAVFDQISLSIDGFYYGRYDLRCRSIEDLYQGKHISILELNGAGAEPAHIYHPGFSLWQGWRILLQHWHILYTISRENHRRGVPYMTRQEALTIYRRIQTYSKPTPTL</sequence>
<dbReference type="Gene3D" id="3.30.1490.20">
    <property type="entry name" value="ATP-grasp fold, A domain"/>
    <property type="match status" value="1"/>
</dbReference>
<evidence type="ECO:0000256" key="1">
    <source>
        <dbReference type="SAM" id="Phobius"/>
    </source>
</evidence>
<dbReference type="SUPFAM" id="SSF56059">
    <property type="entry name" value="Glutathione synthetase ATP-binding domain-like"/>
    <property type="match status" value="1"/>
</dbReference>
<keyword evidence="1" id="KW-1133">Transmembrane helix</keyword>
<evidence type="ECO:0008006" key="4">
    <source>
        <dbReference type="Google" id="ProtNLM"/>
    </source>
</evidence>
<reference evidence="2 3" key="1">
    <citation type="submission" date="2020-02" db="EMBL/GenBank/DDBJ databases">
        <title>Draft genome sequence of two Spirosoma agri KCTC 52727 and Spirosoma terrae KCTC 52035.</title>
        <authorList>
            <person name="Rojas J."/>
            <person name="Ambika Manirajan B."/>
            <person name="Suarez C."/>
            <person name="Ratering S."/>
            <person name="Schnell S."/>
        </authorList>
    </citation>
    <scope>NUCLEOTIDE SEQUENCE [LARGE SCALE GENOMIC DNA]</scope>
    <source>
        <strain evidence="2 3">KCTC 52035</strain>
    </source>
</reference>
<dbReference type="InterPro" id="IPR013815">
    <property type="entry name" value="ATP_grasp_subdomain_1"/>
</dbReference>
<feature type="transmembrane region" description="Helical" evidence="1">
    <location>
        <begin position="43"/>
        <end position="62"/>
    </location>
</feature>
<dbReference type="GO" id="GO:0005524">
    <property type="term" value="F:ATP binding"/>
    <property type="evidence" value="ECO:0007669"/>
    <property type="project" value="InterPro"/>
</dbReference>
<keyword evidence="3" id="KW-1185">Reference proteome</keyword>
<organism evidence="2 3">
    <name type="scientific">Spirosoma terrae</name>
    <dbReference type="NCBI Taxonomy" id="1968276"/>
    <lineage>
        <taxon>Bacteria</taxon>
        <taxon>Pseudomonadati</taxon>
        <taxon>Bacteroidota</taxon>
        <taxon>Cytophagia</taxon>
        <taxon>Cytophagales</taxon>
        <taxon>Cytophagaceae</taxon>
        <taxon>Spirosoma</taxon>
    </lineage>
</organism>
<comment type="caution">
    <text evidence="2">The sequence shown here is derived from an EMBL/GenBank/DDBJ whole genome shotgun (WGS) entry which is preliminary data.</text>
</comment>
<evidence type="ECO:0000313" key="3">
    <source>
        <dbReference type="Proteomes" id="UP000474175"/>
    </source>
</evidence>
<keyword evidence="1" id="KW-0812">Transmembrane</keyword>
<keyword evidence="1" id="KW-0472">Membrane</keyword>
<proteinExistence type="predicted"/>
<dbReference type="Proteomes" id="UP000474175">
    <property type="component" value="Unassembled WGS sequence"/>
</dbReference>
<dbReference type="EMBL" id="JAAFZH010000020">
    <property type="protein sequence ID" value="NDU98775.1"/>
    <property type="molecule type" value="Genomic_DNA"/>
</dbReference>
<accession>A0A6L9LE02</accession>
<protein>
    <recommendedName>
        <fullName evidence="4">D-alanine--D-alanine ligase</fullName>
    </recommendedName>
</protein>
<dbReference type="AlphaFoldDB" id="A0A6L9LE02"/>
<name>A0A6L9LE02_9BACT</name>